<evidence type="ECO:0000313" key="2">
    <source>
        <dbReference type="EMBL" id="SCV74608.1"/>
    </source>
</evidence>
<feature type="compositionally biased region" description="Basic and acidic residues" evidence="1">
    <location>
        <begin position="434"/>
        <end position="444"/>
    </location>
</feature>
<feature type="region of interest" description="Disordered" evidence="1">
    <location>
        <begin position="193"/>
        <end position="226"/>
    </location>
</feature>
<feature type="compositionally biased region" description="Basic residues" evidence="1">
    <location>
        <begin position="49"/>
        <end position="58"/>
    </location>
</feature>
<organism evidence="2 3">
    <name type="scientific">Microbotryum intermedium</name>
    <dbReference type="NCBI Taxonomy" id="269621"/>
    <lineage>
        <taxon>Eukaryota</taxon>
        <taxon>Fungi</taxon>
        <taxon>Dikarya</taxon>
        <taxon>Basidiomycota</taxon>
        <taxon>Pucciniomycotina</taxon>
        <taxon>Microbotryomycetes</taxon>
        <taxon>Microbotryales</taxon>
        <taxon>Microbotryaceae</taxon>
        <taxon>Microbotryum</taxon>
    </lineage>
</organism>
<sequence>MMNGGQGHHDRLDHDPDNGPAPLRGLRGPRFSMQFKVNIRASPSSPRGQRPKIHHPHQYKGAEVGSGPRESGMMPSPRAPQTSFAHHQQPRQELGTILVGPPGGNHSSNVVHTLPFSGRSDSLDQTPTIMASPSPVTPSRRRFSLTTLVRTPKSTATSKPGAPKTPQSPLPSFHLPTSVKDNLKKRWRSLHLLPTNPRESTDQTQKQGHSPQQRLSTTSSRFVEDLRSRRISSPFVGTRMAGMRGEGTAWRSSFDGDTMGMNEVGLGPKRRSAPSTHNPRHSFQAPSNTSTPLTQSISNYPPRHSIDLGHRPNPALANCNTSLSPHLHSRPLAPTPYPTPYNPNFNANTIKRKPPPPLTPSMIRKAGGTSDKEVSGVGKALPLASGGMNKVTSRNVSVPGASSSSLSSKVDVLRRPVLQEIQPLTLRSSTSAEGGRRDEAGAEV</sequence>
<keyword evidence="3" id="KW-1185">Reference proteome</keyword>
<feature type="region of interest" description="Disordered" evidence="1">
    <location>
        <begin position="348"/>
        <end position="444"/>
    </location>
</feature>
<feature type="compositionally biased region" description="Polar residues" evidence="1">
    <location>
        <begin position="119"/>
        <end position="131"/>
    </location>
</feature>
<dbReference type="OrthoDB" id="2537763at2759"/>
<feature type="region of interest" description="Disordered" evidence="1">
    <location>
        <begin position="1"/>
        <end position="178"/>
    </location>
</feature>
<dbReference type="EMBL" id="FMSP01000023">
    <property type="protein sequence ID" value="SCV74608.1"/>
    <property type="molecule type" value="Genomic_DNA"/>
</dbReference>
<feature type="compositionally biased region" description="Polar residues" evidence="1">
    <location>
        <begin position="202"/>
        <end position="221"/>
    </location>
</feature>
<dbReference type="Proteomes" id="UP000198372">
    <property type="component" value="Unassembled WGS sequence"/>
</dbReference>
<dbReference type="AlphaFoldDB" id="A0A238FTQ5"/>
<reference evidence="3" key="1">
    <citation type="submission" date="2016-09" db="EMBL/GenBank/DDBJ databases">
        <authorList>
            <person name="Jeantristanb JTB J.-T."/>
            <person name="Ricardo R."/>
        </authorList>
    </citation>
    <scope>NUCLEOTIDE SEQUENCE [LARGE SCALE GENOMIC DNA]</scope>
</reference>
<proteinExistence type="predicted"/>
<feature type="compositionally biased region" description="Polar residues" evidence="1">
    <location>
        <begin position="144"/>
        <end position="158"/>
    </location>
</feature>
<accession>A0A238FTQ5</accession>
<name>A0A238FTQ5_9BASI</name>
<feature type="compositionally biased region" description="Basic and acidic residues" evidence="1">
    <location>
        <begin position="7"/>
        <end position="17"/>
    </location>
</feature>
<gene>
    <name evidence="2" type="ORF">BQ2448_7637</name>
</gene>
<evidence type="ECO:0000256" key="1">
    <source>
        <dbReference type="SAM" id="MobiDB-lite"/>
    </source>
</evidence>
<feature type="compositionally biased region" description="Polar residues" evidence="1">
    <location>
        <begin position="284"/>
        <end position="299"/>
    </location>
</feature>
<protein>
    <submittedName>
        <fullName evidence="2">BQ2448_7637 protein</fullName>
    </submittedName>
</protein>
<evidence type="ECO:0000313" key="3">
    <source>
        <dbReference type="Proteomes" id="UP000198372"/>
    </source>
</evidence>
<feature type="region of interest" description="Disordered" evidence="1">
    <location>
        <begin position="247"/>
        <end position="310"/>
    </location>
</feature>
<feature type="compositionally biased region" description="Low complexity" evidence="1">
    <location>
        <begin position="393"/>
        <end position="410"/>
    </location>
</feature>